<dbReference type="SUPFAM" id="SSF53850">
    <property type="entry name" value="Periplasmic binding protein-like II"/>
    <property type="match status" value="1"/>
</dbReference>
<dbReference type="InterPro" id="IPR050389">
    <property type="entry name" value="LysR-type_TF"/>
</dbReference>
<comment type="similarity">
    <text evidence="1">Belongs to the LysR transcriptional regulatory family.</text>
</comment>
<dbReference type="Proteomes" id="UP000282818">
    <property type="component" value="Unassembled WGS sequence"/>
</dbReference>
<accession>A0A437Q4Y0</accession>
<dbReference type="CDD" id="cd08417">
    <property type="entry name" value="PBP2_Nitroaromatics_like"/>
    <property type="match status" value="1"/>
</dbReference>
<comment type="caution">
    <text evidence="6">The sequence shown here is derived from an EMBL/GenBank/DDBJ whole genome shotgun (WGS) entry which is preliminary data.</text>
</comment>
<evidence type="ECO:0000256" key="2">
    <source>
        <dbReference type="ARBA" id="ARBA00023015"/>
    </source>
</evidence>
<sequence length="309" mass="35144">MVIVDMHEVNLRAVDLNLLVVLEALLEERSVTRAAERLHMSQPAVSRALQRLRDTFDDLLIARSGTHYTLTPRAEHLQVELTWVLKNIRQMVQAPKFDPLRTRQVVRMAGPDVEVCQLVPELLAHLQHAAPTLQVELDSRPSDYFSALVNGDIHFVISGLAPSQQDDQLHRIFLESTEVGLMMGAAHPLASQSIDLEAYLTARHGYISLTGRGPAFADATLKAMGKKRNTVLRLTSFASVADYCERSDLVFMLPKSIVEHVGKQRDVVFRPVPEELRAPELNFYLYWHQRNHRDPMHRWLREVVQSLVV</sequence>
<reference evidence="6 7" key="1">
    <citation type="submission" date="2019-01" db="EMBL/GenBank/DDBJ databases">
        <authorList>
            <person name="Chen W.-M."/>
        </authorList>
    </citation>
    <scope>NUCLEOTIDE SEQUENCE [LARGE SCALE GENOMIC DNA]</scope>
    <source>
        <strain evidence="6 7">HPM-16</strain>
    </source>
</reference>
<keyword evidence="2" id="KW-0805">Transcription regulation</keyword>
<evidence type="ECO:0000259" key="5">
    <source>
        <dbReference type="PROSITE" id="PS50931"/>
    </source>
</evidence>
<evidence type="ECO:0000256" key="3">
    <source>
        <dbReference type="ARBA" id="ARBA00023125"/>
    </source>
</evidence>
<evidence type="ECO:0000256" key="1">
    <source>
        <dbReference type="ARBA" id="ARBA00009437"/>
    </source>
</evidence>
<evidence type="ECO:0000256" key="4">
    <source>
        <dbReference type="ARBA" id="ARBA00023163"/>
    </source>
</evidence>
<dbReference type="InterPro" id="IPR000847">
    <property type="entry name" value="LysR_HTH_N"/>
</dbReference>
<organism evidence="6 7">
    <name type="scientific">Neptunomonas marina</name>
    <dbReference type="NCBI Taxonomy" id="1815562"/>
    <lineage>
        <taxon>Bacteria</taxon>
        <taxon>Pseudomonadati</taxon>
        <taxon>Pseudomonadota</taxon>
        <taxon>Gammaproteobacteria</taxon>
        <taxon>Oceanospirillales</taxon>
        <taxon>Oceanospirillaceae</taxon>
        <taxon>Neptunomonas</taxon>
    </lineage>
</organism>
<dbReference type="EMBL" id="SACQ01000008">
    <property type="protein sequence ID" value="RVU29549.1"/>
    <property type="molecule type" value="Genomic_DNA"/>
</dbReference>
<dbReference type="PROSITE" id="PS50931">
    <property type="entry name" value="HTH_LYSR"/>
    <property type="match status" value="1"/>
</dbReference>
<keyword evidence="7" id="KW-1185">Reference proteome</keyword>
<gene>
    <name evidence="6" type="ORF">EOE65_15370</name>
</gene>
<dbReference type="Gene3D" id="3.40.190.10">
    <property type="entry name" value="Periplasmic binding protein-like II"/>
    <property type="match status" value="2"/>
</dbReference>
<feature type="domain" description="HTH lysR-type" evidence="5">
    <location>
        <begin position="14"/>
        <end position="71"/>
    </location>
</feature>
<dbReference type="SUPFAM" id="SSF46785">
    <property type="entry name" value="Winged helix' DNA-binding domain"/>
    <property type="match status" value="1"/>
</dbReference>
<dbReference type="Pfam" id="PF00126">
    <property type="entry name" value="HTH_1"/>
    <property type="match status" value="1"/>
</dbReference>
<dbReference type="PRINTS" id="PR00039">
    <property type="entry name" value="HTHLYSR"/>
</dbReference>
<evidence type="ECO:0000313" key="7">
    <source>
        <dbReference type="Proteomes" id="UP000282818"/>
    </source>
</evidence>
<keyword evidence="4" id="KW-0804">Transcription</keyword>
<dbReference type="PANTHER" id="PTHR30118:SF15">
    <property type="entry name" value="TRANSCRIPTIONAL REGULATORY PROTEIN"/>
    <property type="match status" value="1"/>
</dbReference>
<proteinExistence type="inferred from homology"/>
<dbReference type="Gene3D" id="1.10.10.10">
    <property type="entry name" value="Winged helix-like DNA-binding domain superfamily/Winged helix DNA-binding domain"/>
    <property type="match status" value="1"/>
</dbReference>
<dbReference type="InterPro" id="IPR036390">
    <property type="entry name" value="WH_DNA-bd_sf"/>
</dbReference>
<dbReference type="AlphaFoldDB" id="A0A437Q4Y0"/>
<keyword evidence="3" id="KW-0238">DNA-binding</keyword>
<dbReference type="InterPro" id="IPR037402">
    <property type="entry name" value="YidZ_PBP2"/>
</dbReference>
<dbReference type="PANTHER" id="PTHR30118">
    <property type="entry name" value="HTH-TYPE TRANSCRIPTIONAL REGULATOR LEUO-RELATED"/>
    <property type="match status" value="1"/>
</dbReference>
<dbReference type="InterPro" id="IPR005119">
    <property type="entry name" value="LysR_subst-bd"/>
</dbReference>
<evidence type="ECO:0000313" key="6">
    <source>
        <dbReference type="EMBL" id="RVU29549.1"/>
    </source>
</evidence>
<name>A0A437Q4Y0_9GAMM</name>
<dbReference type="GO" id="GO:0003700">
    <property type="term" value="F:DNA-binding transcription factor activity"/>
    <property type="evidence" value="ECO:0007669"/>
    <property type="project" value="InterPro"/>
</dbReference>
<protein>
    <submittedName>
        <fullName evidence="6">LysR family transcriptional regulator</fullName>
    </submittedName>
</protein>
<dbReference type="InterPro" id="IPR036388">
    <property type="entry name" value="WH-like_DNA-bd_sf"/>
</dbReference>
<dbReference type="GO" id="GO:0003677">
    <property type="term" value="F:DNA binding"/>
    <property type="evidence" value="ECO:0007669"/>
    <property type="project" value="UniProtKB-KW"/>
</dbReference>
<dbReference type="Pfam" id="PF03466">
    <property type="entry name" value="LysR_substrate"/>
    <property type="match status" value="1"/>
</dbReference>